<sequence>MTVARRRKAPVQARSRAMVEQILDASIRVLSTSGYAQMSTNRIADEAEVSVGSLYRYFADKDEIFDELRARVTDAILGDLTGAITDAAGRPPYDGVRAVVAALVASLQRHEPVMRALVNELPLGTQSNVLPEIERGLAQFTRIYAVQQLPDLPRAELDARIYLAMGVTLNSCLRIALERPADLDEDHLIDLVAGMLAIGLTA</sequence>
<dbReference type="OrthoDB" id="5242390at2"/>
<dbReference type="SUPFAM" id="SSF46689">
    <property type="entry name" value="Homeodomain-like"/>
    <property type="match status" value="1"/>
</dbReference>
<dbReference type="InterPro" id="IPR001647">
    <property type="entry name" value="HTH_TetR"/>
</dbReference>
<dbReference type="InterPro" id="IPR023772">
    <property type="entry name" value="DNA-bd_HTH_TetR-type_CS"/>
</dbReference>
<evidence type="ECO:0000313" key="5">
    <source>
        <dbReference type="Proteomes" id="UP000267128"/>
    </source>
</evidence>
<proteinExistence type="predicted"/>
<dbReference type="GO" id="GO:0003700">
    <property type="term" value="F:DNA-binding transcription factor activity"/>
    <property type="evidence" value="ECO:0007669"/>
    <property type="project" value="TreeGrafter"/>
</dbReference>
<dbReference type="PANTHER" id="PTHR30055">
    <property type="entry name" value="HTH-TYPE TRANSCRIPTIONAL REGULATOR RUTR"/>
    <property type="match status" value="1"/>
</dbReference>
<feature type="DNA-binding region" description="H-T-H motif" evidence="2">
    <location>
        <begin position="39"/>
        <end position="58"/>
    </location>
</feature>
<dbReference type="Gene3D" id="1.10.357.10">
    <property type="entry name" value="Tetracycline Repressor, domain 2"/>
    <property type="match status" value="1"/>
</dbReference>
<dbReference type="PROSITE" id="PS50977">
    <property type="entry name" value="HTH_TETR_2"/>
    <property type="match status" value="1"/>
</dbReference>
<dbReference type="Proteomes" id="UP000267128">
    <property type="component" value="Unassembled WGS sequence"/>
</dbReference>
<evidence type="ECO:0000256" key="2">
    <source>
        <dbReference type="PROSITE-ProRule" id="PRU00335"/>
    </source>
</evidence>
<reference evidence="4 5" key="1">
    <citation type="submission" date="2018-11" db="EMBL/GenBank/DDBJ databases">
        <authorList>
            <person name="Li F."/>
        </authorList>
    </citation>
    <scope>NUCLEOTIDE SEQUENCE [LARGE SCALE GENOMIC DNA]</scope>
    <source>
        <strain evidence="4 5">Gsoil 097</strain>
    </source>
</reference>
<evidence type="ECO:0000313" key="4">
    <source>
        <dbReference type="EMBL" id="RNL63007.1"/>
    </source>
</evidence>
<evidence type="ECO:0000256" key="1">
    <source>
        <dbReference type="ARBA" id="ARBA00023125"/>
    </source>
</evidence>
<comment type="caution">
    <text evidence="4">The sequence shown here is derived from an EMBL/GenBank/DDBJ whole genome shotgun (WGS) entry which is preliminary data.</text>
</comment>
<dbReference type="InterPro" id="IPR009057">
    <property type="entry name" value="Homeodomain-like_sf"/>
</dbReference>
<accession>A0A3N0CHR1</accession>
<dbReference type="RefSeq" id="WP_123228299.1">
    <property type="nucleotide sequence ID" value="NZ_RJSE01000007.1"/>
</dbReference>
<dbReference type="Pfam" id="PF00440">
    <property type="entry name" value="TetR_N"/>
    <property type="match status" value="1"/>
</dbReference>
<name>A0A3N0CHR1_9ACTN</name>
<evidence type="ECO:0000259" key="3">
    <source>
        <dbReference type="PROSITE" id="PS50977"/>
    </source>
</evidence>
<dbReference type="PRINTS" id="PR00455">
    <property type="entry name" value="HTHTETR"/>
</dbReference>
<dbReference type="GO" id="GO:0000976">
    <property type="term" value="F:transcription cis-regulatory region binding"/>
    <property type="evidence" value="ECO:0007669"/>
    <property type="project" value="TreeGrafter"/>
</dbReference>
<dbReference type="EMBL" id="RJSE01000007">
    <property type="protein sequence ID" value="RNL63007.1"/>
    <property type="molecule type" value="Genomic_DNA"/>
</dbReference>
<dbReference type="InterPro" id="IPR050109">
    <property type="entry name" value="HTH-type_TetR-like_transc_reg"/>
</dbReference>
<organism evidence="4 5">
    <name type="scientific">Nocardioides marmoriginsengisoli</name>
    <dbReference type="NCBI Taxonomy" id="661483"/>
    <lineage>
        <taxon>Bacteria</taxon>
        <taxon>Bacillati</taxon>
        <taxon>Actinomycetota</taxon>
        <taxon>Actinomycetes</taxon>
        <taxon>Propionibacteriales</taxon>
        <taxon>Nocardioidaceae</taxon>
        <taxon>Nocardioides</taxon>
    </lineage>
</organism>
<keyword evidence="1 2" id="KW-0238">DNA-binding</keyword>
<protein>
    <submittedName>
        <fullName evidence="4">TetR/AcrR family transcriptional regulator</fullName>
    </submittedName>
</protein>
<feature type="domain" description="HTH tetR-type" evidence="3">
    <location>
        <begin position="16"/>
        <end position="76"/>
    </location>
</feature>
<keyword evidence="5" id="KW-1185">Reference proteome</keyword>
<gene>
    <name evidence="4" type="ORF">EFK50_14930</name>
</gene>
<dbReference type="AlphaFoldDB" id="A0A3N0CHR1"/>
<dbReference type="PROSITE" id="PS01081">
    <property type="entry name" value="HTH_TETR_1"/>
    <property type="match status" value="1"/>
</dbReference>
<dbReference type="PANTHER" id="PTHR30055:SF201">
    <property type="entry name" value="TRANSCRIPTIONAL REGULATORY PROTEIN"/>
    <property type="match status" value="1"/>
</dbReference>